<evidence type="ECO:0000259" key="12">
    <source>
        <dbReference type="Pfam" id="PF07715"/>
    </source>
</evidence>
<dbReference type="PANTHER" id="PTHR30069:SF36">
    <property type="entry name" value="BLL6948 PROTEIN"/>
    <property type="match status" value="1"/>
</dbReference>
<evidence type="ECO:0000256" key="2">
    <source>
        <dbReference type="ARBA" id="ARBA00022448"/>
    </source>
</evidence>
<proteinExistence type="inferred from homology"/>
<dbReference type="Pfam" id="PF07715">
    <property type="entry name" value="Plug"/>
    <property type="match status" value="1"/>
</dbReference>
<comment type="subcellular location">
    <subcellularLocation>
        <location evidence="1 8">Cell outer membrane</location>
        <topology evidence="1 8">Multi-pass membrane protein</topology>
    </subcellularLocation>
</comment>
<dbReference type="GO" id="GO:0044718">
    <property type="term" value="P:siderophore transmembrane transport"/>
    <property type="evidence" value="ECO:0007669"/>
    <property type="project" value="TreeGrafter"/>
</dbReference>
<keyword evidence="2 8" id="KW-0813">Transport</keyword>
<feature type="domain" description="TonB-dependent receptor plug" evidence="12">
    <location>
        <begin position="47"/>
        <end position="154"/>
    </location>
</feature>
<dbReference type="Gene3D" id="2.40.170.20">
    <property type="entry name" value="TonB-dependent receptor, beta-barrel domain"/>
    <property type="match status" value="1"/>
</dbReference>
<evidence type="ECO:0000313" key="13">
    <source>
        <dbReference type="EMBL" id="CAA0122381.1"/>
    </source>
</evidence>
<dbReference type="AlphaFoldDB" id="A0A5S9QUP1"/>
<dbReference type="Proteomes" id="UP000441399">
    <property type="component" value="Unassembled WGS sequence"/>
</dbReference>
<name>A0A5S9QUP1_9GAMM</name>
<dbReference type="PANTHER" id="PTHR30069">
    <property type="entry name" value="TONB-DEPENDENT OUTER MEMBRANE RECEPTOR"/>
    <property type="match status" value="1"/>
</dbReference>
<dbReference type="SUPFAM" id="SSF56935">
    <property type="entry name" value="Porins"/>
    <property type="match status" value="1"/>
</dbReference>
<evidence type="ECO:0000256" key="4">
    <source>
        <dbReference type="ARBA" id="ARBA00022692"/>
    </source>
</evidence>
<keyword evidence="3 8" id="KW-1134">Transmembrane beta strand</keyword>
<dbReference type="InterPro" id="IPR039426">
    <property type="entry name" value="TonB-dep_rcpt-like"/>
</dbReference>
<gene>
    <name evidence="13" type="ORF">OPDIPICF_02590</name>
</gene>
<sequence length="715" mass="80207">MNIKQYALPLTGALLLPLSAPAFASEANEMEEIEVNGHRANLIGEAISASVGEVSQEDIEIRPILRTGEILETIPGMVATQHSGSGKANQYFLRGFNLDHGTDFATSVDKMPVNFRTHAHGQGYTDINFIIPELIQDLTYKKGSYYADVGDFSGVGAADIHMATSLEQSQLQVGLGEDNFYRGLLAGSTSTGVGELVYGLEYQRYSGPWSDIDENVRKKNAFLRHTWGDDQDNVSITFMGYDNGWNAPDQIPQRAVDEGVITERGSLDQDVGGETYRYSLSSAWNKSFDDDHLNLSVYAIRYKLDLWSNFTYYLENPCPNGTPEPGNGNRCGDEFAQKDRRDIYGWDLSYVMQDEWAGFDVVNTVGSQARYDNIGEVGLYNTVRRRDVDVVRSDKVQEWNTAVYWQNQWQWTDKLRTVLGLRYDYFHFDVDAQSARDPSTLAANSGSKGEGIFVPKFNLVYTINDQWEYYASVGQGYHSNDARGVVQTLDPISGEAVDSADPLVKTFGYETGVRAFLAEQLNMSLVLWSLDVDSELIFVGDSGATEDTGTSSTRYGLEATAYYYLNDEWTLDLEYSYTEASYDHDLEFEPANGSAPVFSNKIPGAIPHVVAAGVNAQFDNGLFGNMRVRYFSEYPLDGGRKGSDATITNMRLGYQFKAPVRLTLDILNLFDSDSRDIEYYYASRINESEPSEGVDDVHFRVYEPRTFRFYAAYQF</sequence>
<dbReference type="InterPro" id="IPR036942">
    <property type="entry name" value="Beta-barrel_TonB_sf"/>
</dbReference>
<dbReference type="GO" id="GO:0015344">
    <property type="term" value="F:siderophore uptake transmembrane transporter activity"/>
    <property type="evidence" value="ECO:0007669"/>
    <property type="project" value="TreeGrafter"/>
</dbReference>
<feature type="chain" id="PRO_5024877715" description="Vitamin B12 transporter BtuB" evidence="10">
    <location>
        <begin position="25"/>
        <end position="715"/>
    </location>
</feature>
<evidence type="ECO:0000259" key="11">
    <source>
        <dbReference type="Pfam" id="PF00593"/>
    </source>
</evidence>
<dbReference type="Pfam" id="PF00593">
    <property type="entry name" value="TonB_dep_Rec_b-barrel"/>
    <property type="match status" value="1"/>
</dbReference>
<evidence type="ECO:0000256" key="5">
    <source>
        <dbReference type="ARBA" id="ARBA00023077"/>
    </source>
</evidence>
<organism evidence="13 14">
    <name type="scientific">BD1-7 clade bacterium</name>
    <dbReference type="NCBI Taxonomy" id="2029982"/>
    <lineage>
        <taxon>Bacteria</taxon>
        <taxon>Pseudomonadati</taxon>
        <taxon>Pseudomonadota</taxon>
        <taxon>Gammaproteobacteria</taxon>
        <taxon>Cellvibrionales</taxon>
        <taxon>Spongiibacteraceae</taxon>
        <taxon>BD1-7 clade</taxon>
    </lineage>
</organism>
<evidence type="ECO:0000256" key="1">
    <source>
        <dbReference type="ARBA" id="ARBA00004571"/>
    </source>
</evidence>
<keyword evidence="14" id="KW-1185">Reference proteome</keyword>
<protein>
    <recommendedName>
        <fullName evidence="15">Vitamin B12 transporter BtuB</fullName>
    </recommendedName>
</protein>
<evidence type="ECO:0000256" key="8">
    <source>
        <dbReference type="PROSITE-ProRule" id="PRU01360"/>
    </source>
</evidence>
<dbReference type="InterPro" id="IPR000531">
    <property type="entry name" value="Beta-barrel_TonB"/>
</dbReference>
<keyword evidence="4 8" id="KW-0812">Transmembrane</keyword>
<evidence type="ECO:0000313" key="14">
    <source>
        <dbReference type="Proteomes" id="UP000441399"/>
    </source>
</evidence>
<dbReference type="Gene3D" id="2.170.130.10">
    <property type="entry name" value="TonB-dependent receptor, plug domain"/>
    <property type="match status" value="1"/>
</dbReference>
<keyword evidence="10" id="KW-0732">Signal</keyword>
<evidence type="ECO:0008006" key="15">
    <source>
        <dbReference type="Google" id="ProtNLM"/>
    </source>
</evidence>
<evidence type="ECO:0000256" key="7">
    <source>
        <dbReference type="ARBA" id="ARBA00023237"/>
    </source>
</evidence>
<dbReference type="GO" id="GO:0009279">
    <property type="term" value="C:cell outer membrane"/>
    <property type="evidence" value="ECO:0007669"/>
    <property type="project" value="UniProtKB-SubCell"/>
</dbReference>
<dbReference type="EMBL" id="CACSIO010000045">
    <property type="protein sequence ID" value="CAA0122381.1"/>
    <property type="molecule type" value="Genomic_DNA"/>
</dbReference>
<dbReference type="PROSITE" id="PS52016">
    <property type="entry name" value="TONB_DEPENDENT_REC_3"/>
    <property type="match status" value="1"/>
</dbReference>
<reference evidence="13 14" key="1">
    <citation type="submission" date="2019-11" db="EMBL/GenBank/DDBJ databases">
        <authorList>
            <person name="Holert J."/>
        </authorList>
    </citation>
    <scope>NUCLEOTIDE SEQUENCE [LARGE SCALE GENOMIC DNA]</scope>
    <source>
        <strain evidence="13">SB11_3</strain>
    </source>
</reference>
<comment type="similarity">
    <text evidence="8 9">Belongs to the TonB-dependent receptor family.</text>
</comment>
<keyword evidence="5 9" id="KW-0798">TonB box</keyword>
<feature type="domain" description="TonB-dependent receptor-like beta-barrel" evidence="11">
    <location>
        <begin position="229"/>
        <end position="669"/>
    </location>
</feature>
<keyword evidence="7 8" id="KW-0998">Cell outer membrane</keyword>
<accession>A0A5S9QUP1</accession>
<keyword evidence="6 8" id="KW-0472">Membrane</keyword>
<evidence type="ECO:0000256" key="3">
    <source>
        <dbReference type="ARBA" id="ARBA00022452"/>
    </source>
</evidence>
<evidence type="ECO:0000256" key="6">
    <source>
        <dbReference type="ARBA" id="ARBA00023136"/>
    </source>
</evidence>
<feature type="signal peptide" evidence="10">
    <location>
        <begin position="1"/>
        <end position="24"/>
    </location>
</feature>
<dbReference type="OrthoDB" id="99480at2"/>
<evidence type="ECO:0000256" key="9">
    <source>
        <dbReference type="RuleBase" id="RU003357"/>
    </source>
</evidence>
<dbReference type="InterPro" id="IPR012910">
    <property type="entry name" value="Plug_dom"/>
</dbReference>
<dbReference type="InterPro" id="IPR037066">
    <property type="entry name" value="Plug_dom_sf"/>
</dbReference>
<evidence type="ECO:0000256" key="10">
    <source>
        <dbReference type="SAM" id="SignalP"/>
    </source>
</evidence>